<evidence type="ECO:0000313" key="2">
    <source>
        <dbReference type="Proteomes" id="UP001396334"/>
    </source>
</evidence>
<comment type="caution">
    <text evidence="1">The sequence shown here is derived from an EMBL/GenBank/DDBJ whole genome shotgun (WGS) entry which is preliminary data.</text>
</comment>
<evidence type="ECO:0008006" key="3">
    <source>
        <dbReference type="Google" id="ProtNLM"/>
    </source>
</evidence>
<dbReference type="Proteomes" id="UP001396334">
    <property type="component" value="Unassembled WGS sequence"/>
</dbReference>
<keyword evidence="2" id="KW-1185">Reference proteome</keyword>
<name>A0ABR2TJL3_9ROSI</name>
<proteinExistence type="predicted"/>
<reference evidence="1 2" key="1">
    <citation type="journal article" date="2024" name="G3 (Bethesda)">
        <title>Genome assembly of Hibiscus sabdariffa L. provides insights into metabolisms of medicinal natural products.</title>
        <authorList>
            <person name="Kim T."/>
        </authorList>
    </citation>
    <scope>NUCLEOTIDE SEQUENCE [LARGE SCALE GENOMIC DNA]</scope>
    <source>
        <strain evidence="1">TK-2024</strain>
        <tissue evidence="1">Old leaves</tissue>
    </source>
</reference>
<sequence>MVPSISIVQHITNLLNRDWSVKLVHFSRESIDVVDRLANSEDDDYVVSNHEDSDNPIKDSENDLADNGDEVCDVHVGVCVGVGRDIPGFSTAMCENEEMDNESDGSDLLQNALKQYVVLNGYNVRLKVNDSRRLQVICKVGCPWMTRASRLHPKNMNERLQGQHT</sequence>
<dbReference type="EMBL" id="JBBPBN010000005">
    <property type="protein sequence ID" value="KAK9037444.1"/>
    <property type="molecule type" value="Genomic_DNA"/>
</dbReference>
<protein>
    <recommendedName>
        <fullName evidence="3">Transposase MuDR plant domain-containing protein</fullName>
    </recommendedName>
</protein>
<accession>A0ABR2TJL3</accession>
<evidence type="ECO:0000313" key="1">
    <source>
        <dbReference type="EMBL" id="KAK9037444.1"/>
    </source>
</evidence>
<gene>
    <name evidence="1" type="ORF">V6N11_022355</name>
</gene>
<organism evidence="1 2">
    <name type="scientific">Hibiscus sabdariffa</name>
    <name type="common">roselle</name>
    <dbReference type="NCBI Taxonomy" id="183260"/>
    <lineage>
        <taxon>Eukaryota</taxon>
        <taxon>Viridiplantae</taxon>
        <taxon>Streptophyta</taxon>
        <taxon>Embryophyta</taxon>
        <taxon>Tracheophyta</taxon>
        <taxon>Spermatophyta</taxon>
        <taxon>Magnoliopsida</taxon>
        <taxon>eudicotyledons</taxon>
        <taxon>Gunneridae</taxon>
        <taxon>Pentapetalae</taxon>
        <taxon>rosids</taxon>
        <taxon>malvids</taxon>
        <taxon>Malvales</taxon>
        <taxon>Malvaceae</taxon>
        <taxon>Malvoideae</taxon>
        <taxon>Hibiscus</taxon>
    </lineage>
</organism>